<dbReference type="Pfam" id="PF04410">
    <property type="entry name" value="Gar1"/>
    <property type="match status" value="1"/>
</dbReference>
<organism evidence="2 4">
    <name type="scientific">Neospora caninum (strain Liverpool)</name>
    <dbReference type="NCBI Taxonomy" id="572307"/>
    <lineage>
        <taxon>Eukaryota</taxon>
        <taxon>Sar</taxon>
        <taxon>Alveolata</taxon>
        <taxon>Apicomplexa</taxon>
        <taxon>Conoidasida</taxon>
        <taxon>Coccidia</taxon>
        <taxon>Eucoccidiorida</taxon>
        <taxon>Eimeriorina</taxon>
        <taxon>Sarcocystidae</taxon>
        <taxon>Neospora</taxon>
    </lineage>
</organism>
<dbReference type="InterPro" id="IPR038664">
    <property type="entry name" value="Gar1/Naf1_Cbf5-bd_sf"/>
</dbReference>
<feature type="region of interest" description="Disordered" evidence="1">
    <location>
        <begin position="55"/>
        <end position="135"/>
    </location>
</feature>
<dbReference type="InterPro" id="IPR007504">
    <property type="entry name" value="H/ACA_rnp_Gar1/Naf1"/>
</dbReference>
<dbReference type="SUPFAM" id="SSF50447">
    <property type="entry name" value="Translation proteins"/>
    <property type="match status" value="1"/>
</dbReference>
<dbReference type="InParanoid" id="F0VBW7"/>
<feature type="region of interest" description="Disordered" evidence="1">
    <location>
        <begin position="1"/>
        <end position="31"/>
    </location>
</feature>
<evidence type="ECO:0000313" key="2">
    <source>
        <dbReference type="EMBL" id="CBZ51101.1"/>
    </source>
</evidence>
<reference evidence="3" key="4">
    <citation type="journal article" date="2015" name="PLoS ONE">
        <title>Comprehensive Evaluation of Toxoplasma gondii VEG and Neospora caninum LIV Genomes with Tachyzoite Stage Transcriptome and Proteome Defines Novel Transcript Features.</title>
        <authorList>
            <person name="Ramaprasad A."/>
            <person name="Mourier T."/>
            <person name="Naeem R."/>
            <person name="Malas T.B."/>
            <person name="Moussa E."/>
            <person name="Panigrahi A."/>
            <person name="Vermont S.J."/>
            <person name="Otto T.D."/>
            <person name="Wastling J."/>
            <person name="Pain A."/>
        </authorList>
    </citation>
    <scope>NUCLEOTIDE SEQUENCE</scope>
    <source>
        <strain evidence="3">Liverpool</strain>
    </source>
</reference>
<reference evidence="2" key="1">
    <citation type="submission" date="2011-02" db="EMBL/GenBank/DDBJ databases">
        <authorList>
            <person name="Aslett M."/>
        </authorList>
    </citation>
    <scope>NUCLEOTIDE SEQUENCE</scope>
    <source>
        <strain evidence="2">Liverpool</strain>
    </source>
</reference>
<name>F0VBW7_NEOCL</name>
<dbReference type="Proteomes" id="UP000007494">
    <property type="component" value="Chromosome IX"/>
</dbReference>
<dbReference type="GeneID" id="13440087"/>
<dbReference type="GO" id="GO:0001522">
    <property type="term" value="P:pseudouridine synthesis"/>
    <property type="evidence" value="ECO:0007669"/>
    <property type="project" value="InterPro"/>
</dbReference>
<evidence type="ECO:0000313" key="4">
    <source>
        <dbReference type="Proteomes" id="UP000007494"/>
    </source>
</evidence>
<feature type="region of interest" description="Disordered" evidence="1">
    <location>
        <begin position="527"/>
        <end position="575"/>
    </location>
</feature>
<sequence>MEAGESAPSSSSSSSSSSSPSSSSSCATGCSSLREGVAVHPSQVAKAAADVEMTDLSPLPSSSSSLPAACASAPGSYGSSVSEEQAESGGSEPHCAGATADKQASLANRRDVSSSSSSDEESDEEDAGELSPERRHAAKMRALQVALQKELVIDGDAEIDDLLVAAHVAQIENQLLEAQQKAGNLRKETIEKLLSSGKNTSLAESAANVGSAEPEKHKESKMNDEGEDDDDDDQDDQEFEALMKTEERFRQRLLPHPNAAPSVAEALMRAKSPSSASPSASLASNGLRADARASSDLADGGASSPTVSASTVVGEAGAGKEDACSAIGNGEKESYADKLNGLLALIGKEAEDEEIDEDEEDGEDTPKGKDGDSLGMWTGIHPIEVEGLPVQVAADCAVQACGVVHALVDSMLVIKGDENSNPMDLGSVVCLEDKTVLGAIADTFGPVAAPFYVVYLPDEVPESRQKPNSSSAPSASSSASGLRARLSAGVRVYSDVSHSSFLLGQHGQVPGYLKSLHRVRLHYASGEEDFSEDDEDDDRMSCVSGVSSRSSASQRSMRGRRGRGLSALPSRKDGDKAAACLKETYEEAGKEISPEEEAALELQKQQKEQQQRLRSEAMLRQFSHARDDHKLAKSGCANKRAFAVPDPPRSRRDQGSAKEPEQRGEERRRSEGARRPHGGGEAREGSSKGSTERRSRTGPTSAHAQDPGIPPPPAFGSSAVRAGNRPPFAPPNSAAAHTHGSCGPPSPFGYPSRPAFSPPPPSPNHGPCSQEAGNVSCAPGAFPHGAAASASHMHQTHAPPHLHTGCCPTYQATGGSLGSSVANAPSQCMPSFSNCVHACACTQTQAPGGDACSFHGAPTLSGSPTALTSPSHGMGCAGQAPAGSAPSFCPTPFPHPAPAAPGFANAFSHSHGGGCPGAAGPGPAPGVSTPEHGGGAVPAQFAQPHAWSAPQALASAANCFHHSEQREQREASHAVASLPPWARTCQPCSPTSGVYPPHSVSHPLQTPSNPSFPAGQGVRPPPPPPFR</sequence>
<dbReference type="EMBL" id="LN714484">
    <property type="protein sequence ID" value="CEL68408.1"/>
    <property type="molecule type" value="Genomic_DNA"/>
</dbReference>
<feature type="compositionally biased region" description="Low complexity" evidence="1">
    <location>
        <begin position="56"/>
        <end position="76"/>
    </location>
</feature>
<dbReference type="Gene3D" id="2.40.10.230">
    <property type="entry name" value="Probable tRNA pseudouridine synthase domain"/>
    <property type="match status" value="1"/>
</dbReference>
<dbReference type="InterPro" id="IPR009000">
    <property type="entry name" value="Transl_B-barrel_sf"/>
</dbReference>
<feature type="compositionally biased region" description="Acidic residues" evidence="1">
    <location>
        <begin position="351"/>
        <end position="363"/>
    </location>
</feature>
<keyword evidence="4" id="KW-1185">Reference proteome</keyword>
<feature type="compositionally biased region" description="Basic and acidic residues" evidence="1">
    <location>
        <begin position="604"/>
        <end position="615"/>
    </location>
</feature>
<dbReference type="GO" id="GO:0042254">
    <property type="term" value="P:ribosome biogenesis"/>
    <property type="evidence" value="ECO:0007669"/>
    <property type="project" value="InterPro"/>
</dbReference>
<evidence type="ECO:0000256" key="1">
    <source>
        <dbReference type="SAM" id="MobiDB-lite"/>
    </source>
</evidence>
<feature type="compositionally biased region" description="Acidic residues" evidence="1">
    <location>
        <begin position="527"/>
        <end position="538"/>
    </location>
</feature>
<protein>
    <submittedName>
        <fullName evidence="2">Uncharacterized protein</fullName>
    </submittedName>
</protein>
<feature type="compositionally biased region" description="Acidic residues" evidence="1">
    <location>
        <begin position="118"/>
        <end position="128"/>
    </location>
</feature>
<reference evidence="2" key="2">
    <citation type="submission" date="2011-03" db="EMBL/GenBank/DDBJ databases">
        <title>Comparative genomics and transcriptomics of Neospora caninum and Toxoplasma gondii.</title>
        <authorList>
            <person name="Reid A.J."/>
            <person name="Sohal A."/>
            <person name="Harris D."/>
            <person name="Quail M."/>
            <person name="Sanders M."/>
            <person name="Berriman M."/>
            <person name="Wastling J.M."/>
            <person name="Pain A."/>
        </authorList>
    </citation>
    <scope>NUCLEOTIDE SEQUENCE</scope>
    <source>
        <strain evidence="2">Liverpool</strain>
    </source>
</reference>
<dbReference type="eggNOG" id="ENOG502SVG7">
    <property type="taxonomic scope" value="Eukaryota"/>
</dbReference>
<accession>F0VBW7</accession>
<reference evidence="4" key="3">
    <citation type="journal article" date="2012" name="PLoS Pathog.">
        <title>Comparative genomics of the apicomplexan parasites Toxoplasma gondii and Neospora caninum: Coccidia differing in host range and transmission strategy.</title>
        <authorList>
            <person name="Reid A.J."/>
            <person name="Vermont S.J."/>
            <person name="Cotton J.A."/>
            <person name="Harris D."/>
            <person name="Hill-Cawthorne G.A."/>
            <person name="Konen-Waisman S."/>
            <person name="Latham S.M."/>
            <person name="Mourier T."/>
            <person name="Norton R."/>
            <person name="Quail M.A."/>
            <person name="Sanders M."/>
            <person name="Shanmugam D."/>
            <person name="Sohal A."/>
            <person name="Wasmuth J.D."/>
            <person name="Brunk B."/>
            <person name="Grigg M.E."/>
            <person name="Howard J.C."/>
            <person name="Parkinson J."/>
            <person name="Roos D.S."/>
            <person name="Trees A.J."/>
            <person name="Berriman M."/>
            <person name="Pain A."/>
            <person name="Wastling J.M."/>
        </authorList>
    </citation>
    <scope>NUCLEOTIDE SEQUENCE [LARGE SCALE GENOMIC DNA]</scope>
    <source>
        <strain evidence="4">Liverpool</strain>
    </source>
</reference>
<proteinExistence type="predicted"/>
<dbReference type="OrthoDB" id="333191at2759"/>
<dbReference type="AlphaFoldDB" id="F0VBW7"/>
<feature type="region of interest" description="Disordered" evidence="1">
    <location>
        <begin position="194"/>
        <end position="320"/>
    </location>
</feature>
<gene>
    <name evidence="3" type="ORF">BN1204_041760</name>
    <name evidence="2" type="ORF">NCLIV_041760</name>
</gene>
<feature type="region of interest" description="Disordered" evidence="1">
    <location>
        <begin position="627"/>
        <end position="771"/>
    </location>
</feature>
<dbReference type="RefSeq" id="XP_003881134.1">
    <property type="nucleotide sequence ID" value="XM_003881085.1"/>
</dbReference>
<dbReference type="EMBL" id="FR823385">
    <property type="protein sequence ID" value="CBZ51101.1"/>
    <property type="molecule type" value="Genomic_DNA"/>
</dbReference>
<dbReference type="VEuPathDB" id="ToxoDB:NCLIV_041760"/>
<feature type="compositionally biased region" description="Acidic residues" evidence="1">
    <location>
        <begin position="225"/>
        <end position="239"/>
    </location>
</feature>
<dbReference type="OMA" id="CADAEMA"/>
<feature type="region of interest" description="Disordered" evidence="1">
    <location>
        <begin position="351"/>
        <end position="374"/>
    </location>
</feature>
<feature type="compositionally biased region" description="Low complexity" evidence="1">
    <location>
        <begin position="541"/>
        <end position="556"/>
    </location>
</feature>
<feature type="region of interest" description="Disordered" evidence="1">
    <location>
        <begin position="587"/>
        <end position="615"/>
    </location>
</feature>
<feature type="compositionally biased region" description="Basic and acidic residues" evidence="1">
    <location>
        <begin position="241"/>
        <end position="250"/>
    </location>
</feature>
<feature type="compositionally biased region" description="Polar residues" evidence="1">
    <location>
        <begin position="1002"/>
        <end position="1011"/>
    </location>
</feature>
<evidence type="ECO:0000313" key="3">
    <source>
        <dbReference type="EMBL" id="CEL68408.1"/>
    </source>
</evidence>
<feature type="compositionally biased region" description="Basic and acidic residues" evidence="1">
    <location>
        <begin position="961"/>
        <end position="972"/>
    </location>
</feature>
<feature type="region of interest" description="Disordered" evidence="1">
    <location>
        <begin position="961"/>
        <end position="1027"/>
    </location>
</feature>
<feature type="region of interest" description="Disordered" evidence="1">
    <location>
        <begin position="914"/>
        <end position="938"/>
    </location>
</feature>
<feature type="compositionally biased region" description="Low complexity" evidence="1">
    <location>
        <begin position="272"/>
        <end position="314"/>
    </location>
</feature>
<feature type="compositionally biased region" description="Basic and acidic residues" evidence="1">
    <location>
        <begin position="648"/>
        <end position="695"/>
    </location>
</feature>
<feature type="compositionally biased region" description="Basic and acidic residues" evidence="1">
    <location>
        <begin position="213"/>
        <end position="224"/>
    </location>
</feature>